<comment type="caution">
    <text evidence="2">The sequence shown here is derived from an EMBL/GenBank/DDBJ whole genome shotgun (WGS) entry which is preliminary data.</text>
</comment>
<evidence type="ECO:0000313" key="3">
    <source>
        <dbReference type="Proteomes" id="UP001597393"/>
    </source>
</evidence>
<keyword evidence="3" id="KW-1185">Reference proteome</keyword>
<name>A0ABW5NM08_9SPHI</name>
<organism evidence="2 3">
    <name type="scientific">Sphingobacterium corticis</name>
    <dbReference type="NCBI Taxonomy" id="1812823"/>
    <lineage>
        <taxon>Bacteria</taxon>
        <taxon>Pseudomonadati</taxon>
        <taxon>Bacteroidota</taxon>
        <taxon>Sphingobacteriia</taxon>
        <taxon>Sphingobacteriales</taxon>
        <taxon>Sphingobacteriaceae</taxon>
        <taxon>Sphingobacterium</taxon>
    </lineage>
</organism>
<gene>
    <name evidence="2" type="ORF">ACFSQ3_14455</name>
</gene>
<feature type="chain" id="PRO_5046519634" description="DUF4843 domain-containing protein" evidence="1">
    <location>
        <begin position="23"/>
        <end position="134"/>
    </location>
</feature>
<dbReference type="EMBL" id="JBHUMA010000008">
    <property type="protein sequence ID" value="MFD2600156.1"/>
    <property type="molecule type" value="Genomic_DNA"/>
</dbReference>
<protein>
    <recommendedName>
        <fullName evidence="4">DUF4843 domain-containing protein</fullName>
    </recommendedName>
</protein>
<evidence type="ECO:0000256" key="1">
    <source>
        <dbReference type="SAM" id="SignalP"/>
    </source>
</evidence>
<evidence type="ECO:0000313" key="2">
    <source>
        <dbReference type="EMBL" id="MFD2600156.1"/>
    </source>
</evidence>
<dbReference type="RefSeq" id="WP_380870296.1">
    <property type="nucleotide sequence ID" value="NZ_JBHUMA010000008.1"/>
</dbReference>
<evidence type="ECO:0008006" key="4">
    <source>
        <dbReference type="Google" id="ProtNLM"/>
    </source>
</evidence>
<proteinExistence type="predicted"/>
<reference evidence="3" key="1">
    <citation type="journal article" date="2019" name="Int. J. Syst. Evol. Microbiol.">
        <title>The Global Catalogue of Microorganisms (GCM) 10K type strain sequencing project: providing services to taxonomists for standard genome sequencing and annotation.</title>
        <authorList>
            <consortium name="The Broad Institute Genomics Platform"/>
            <consortium name="The Broad Institute Genome Sequencing Center for Infectious Disease"/>
            <person name="Wu L."/>
            <person name="Ma J."/>
        </authorList>
    </citation>
    <scope>NUCLEOTIDE SEQUENCE [LARGE SCALE GENOMIC DNA]</scope>
    <source>
        <strain evidence="3">KCTC 42248</strain>
    </source>
</reference>
<feature type="signal peptide" evidence="1">
    <location>
        <begin position="1"/>
        <end position="22"/>
    </location>
</feature>
<accession>A0ABW5NM08</accession>
<dbReference type="Proteomes" id="UP001597393">
    <property type="component" value="Unassembled WGS sequence"/>
</dbReference>
<keyword evidence="1" id="KW-0732">Signal</keyword>
<sequence length="134" mass="15068">MKRILLSLLIASATLLSFNSCTKEYIEEARTITLPDYEIRPQDWNGQNTRRANFIIDAPELSNDIVDFGVVNISMSIDGRKTFDKLPAVIEGVSYSYNYTLGEIIIFAEDPIYSDGLVNIDGIRNFKVSLTPGR</sequence>